<gene>
    <name evidence="3" type="ORF">LZC94_19770</name>
</gene>
<dbReference type="InterPro" id="IPR006530">
    <property type="entry name" value="YD"/>
</dbReference>
<reference evidence="3 4" key="1">
    <citation type="submission" date="2021-12" db="EMBL/GenBank/DDBJ databases">
        <title>Discovery of the Pendulisporaceae a myxobacterial family with distinct sporulation behavior and unique specialized metabolism.</title>
        <authorList>
            <person name="Garcia R."/>
            <person name="Popoff A."/>
            <person name="Bader C.D."/>
            <person name="Loehr J."/>
            <person name="Walesch S."/>
            <person name="Walt C."/>
            <person name="Boldt J."/>
            <person name="Bunk B."/>
            <person name="Haeckl F.J.F.P.J."/>
            <person name="Gunesch A.P."/>
            <person name="Birkelbach J."/>
            <person name="Nuebel U."/>
            <person name="Pietschmann T."/>
            <person name="Bach T."/>
            <person name="Mueller R."/>
        </authorList>
    </citation>
    <scope>NUCLEOTIDE SEQUENCE [LARGE SCALE GENOMIC DNA]</scope>
    <source>
        <strain evidence="3 4">MSr11954</strain>
    </source>
</reference>
<dbReference type="EMBL" id="CP089984">
    <property type="protein sequence ID" value="WXB19456.1"/>
    <property type="molecule type" value="Genomic_DNA"/>
</dbReference>
<organism evidence="3 4">
    <name type="scientific">Pendulispora albinea</name>
    <dbReference type="NCBI Taxonomy" id="2741071"/>
    <lineage>
        <taxon>Bacteria</taxon>
        <taxon>Pseudomonadati</taxon>
        <taxon>Myxococcota</taxon>
        <taxon>Myxococcia</taxon>
        <taxon>Myxococcales</taxon>
        <taxon>Sorangiineae</taxon>
        <taxon>Pendulisporaceae</taxon>
        <taxon>Pendulispora</taxon>
    </lineage>
</organism>
<evidence type="ECO:0000313" key="4">
    <source>
        <dbReference type="Proteomes" id="UP001370348"/>
    </source>
</evidence>
<keyword evidence="4" id="KW-1185">Reference proteome</keyword>
<dbReference type="PANTHER" id="PTHR32305:SF15">
    <property type="entry name" value="PROTEIN RHSA-RELATED"/>
    <property type="match status" value="1"/>
</dbReference>
<protein>
    <submittedName>
        <fullName evidence="3">RES domain-containing protein</fullName>
    </submittedName>
</protein>
<accession>A0ABZ2MAB8</accession>
<dbReference type="NCBIfam" id="TIGR03696">
    <property type="entry name" value="Rhs_assc_core"/>
    <property type="match status" value="1"/>
</dbReference>
<feature type="region of interest" description="Disordered" evidence="1">
    <location>
        <begin position="639"/>
        <end position="660"/>
    </location>
</feature>
<feature type="compositionally biased region" description="Basic and acidic residues" evidence="1">
    <location>
        <begin position="641"/>
        <end position="660"/>
    </location>
</feature>
<proteinExistence type="predicted"/>
<name>A0ABZ2MAB8_9BACT</name>
<dbReference type="InterPro" id="IPR050708">
    <property type="entry name" value="T6SS_VgrG/RHS"/>
</dbReference>
<sequence>MDQERPRPPPHHVPTTAREWEYGGVLPAGYGLPSRRQLELEWLPAFVIDALTPPSTGDRFDDLAERWKETTVRDVHGLRLRVERAGTTARRTWHYDNNGYWTRFTDFDGATWHRSFGSWNHLREMIDPLGSRTSFEHTKREQLARVTDAGGTVHGYAYDLRNRLSEVRRHGGVRESYTYDAAGELAEKVDANGNVLVRYERKDEGRHVVRTLANGERHELRYTAARQLQSASAEAPDGKRDEYAFAYNLVGARVCDERNGVGVRCRFLGAKLAEMRVLEQFVTRYTWTSENTLGIVDPTGAKHTIQRCHGGVIRRTTSNRVTEISHYHPDGYCLSKMAMVAGGLWKRTYERSEEGDVLAIRDSLRGRRSFTYDAAHRLVGELLPDGASRAFKHTRGGDLFEAPGLRGVTLDEHRLHDANGNRFEYDHRHHVAAVYTPNGTVHLRRDARDQLVVLHGPGVGVWSARYDVLGRRIETTHNGATTSFYWDSDRLVAEILPDKRLRVYIYADELAFAPFMFVDYASGDAELESGKRYVILANHLGAPELIQDDAGAVVWRAWYEAYGLAHVEVGADFHQPVRWPGHYFDAATRLHYNRFRYYSPELGRYVESDPDGIRGGLNLHAYADGNPLRYVDLRGLGCGDGNRDPNNDEDRPEQESSARPKVADEVFHLVTSPGAGQGVLCGIDKRFFNPESRFGKAFYVAEEPGTAFAEVAHHEMSTTHGIRFSVDHRATRILDLTDPHVAKEWGYHGGEISSETRALGPRAKEAGYNTIRYPSERASGGTNLAILDDYNQILTPRMISPAT</sequence>
<evidence type="ECO:0000313" key="3">
    <source>
        <dbReference type="EMBL" id="WXB19456.1"/>
    </source>
</evidence>
<dbReference type="PANTHER" id="PTHR32305">
    <property type="match status" value="1"/>
</dbReference>
<evidence type="ECO:0000259" key="2">
    <source>
        <dbReference type="Pfam" id="PF08808"/>
    </source>
</evidence>
<dbReference type="Pfam" id="PF08808">
    <property type="entry name" value="RES"/>
    <property type="match status" value="1"/>
</dbReference>
<dbReference type="NCBIfam" id="TIGR01643">
    <property type="entry name" value="YD_repeat_2x"/>
    <property type="match status" value="3"/>
</dbReference>
<dbReference type="RefSeq" id="WP_394829071.1">
    <property type="nucleotide sequence ID" value="NZ_CP089984.1"/>
</dbReference>
<dbReference type="Gene3D" id="2.180.10.10">
    <property type="entry name" value="RHS repeat-associated core"/>
    <property type="match status" value="1"/>
</dbReference>
<dbReference type="Pfam" id="PF05593">
    <property type="entry name" value="RHS_repeat"/>
    <property type="match status" value="1"/>
</dbReference>
<dbReference type="InterPro" id="IPR031325">
    <property type="entry name" value="RHS_repeat"/>
</dbReference>
<dbReference type="InterPro" id="IPR014914">
    <property type="entry name" value="RES_dom"/>
</dbReference>
<evidence type="ECO:0000256" key="1">
    <source>
        <dbReference type="SAM" id="MobiDB-lite"/>
    </source>
</evidence>
<dbReference type="Proteomes" id="UP001370348">
    <property type="component" value="Chromosome"/>
</dbReference>
<dbReference type="InterPro" id="IPR022385">
    <property type="entry name" value="Rhs_assc_core"/>
</dbReference>
<feature type="domain" description="RES" evidence="2">
    <location>
        <begin position="696"/>
        <end position="788"/>
    </location>
</feature>